<dbReference type="EMBL" id="JABBNB010000016">
    <property type="protein sequence ID" value="NMO02690.1"/>
    <property type="molecule type" value="Genomic_DNA"/>
</dbReference>
<proteinExistence type="predicted"/>
<accession>A0A848KVU3</accession>
<organism evidence="1 2">
    <name type="scientific">Gordonia asplenii</name>
    <dbReference type="NCBI Taxonomy" id="2725283"/>
    <lineage>
        <taxon>Bacteria</taxon>
        <taxon>Bacillati</taxon>
        <taxon>Actinomycetota</taxon>
        <taxon>Actinomycetes</taxon>
        <taxon>Mycobacteriales</taxon>
        <taxon>Gordoniaceae</taxon>
        <taxon>Gordonia</taxon>
    </lineage>
</organism>
<dbReference type="AlphaFoldDB" id="A0A848KVU3"/>
<evidence type="ECO:0000313" key="2">
    <source>
        <dbReference type="Proteomes" id="UP000550729"/>
    </source>
</evidence>
<comment type="caution">
    <text evidence="1">The sequence shown here is derived from an EMBL/GenBank/DDBJ whole genome shotgun (WGS) entry which is preliminary data.</text>
</comment>
<dbReference type="Proteomes" id="UP000550729">
    <property type="component" value="Unassembled WGS sequence"/>
</dbReference>
<evidence type="ECO:0000313" key="1">
    <source>
        <dbReference type="EMBL" id="NMO02690.1"/>
    </source>
</evidence>
<dbReference type="RefSeq" id="WP_170195201.1">
    <property type="nucleotide sequence ID" value="NZ_JABBNB010000016.1"/>
</dbReference>
<name>A0A848KVU3_9ACTN</name>
<keyword evidence="2" id="KW-1185">Reference proteome</keyword>
<gene>
    <name evidence="1" type="ORF">HH308_15870</name>
</gene>
<protein>
    <submittedName>
        <fullName evidence="1">Uncharacterized protein</fullName>
    </submittedName>
</protein>
<sequence length="140" mass="14436">MADEKSGEQSLAADALALFVKSQEQAVQVATDTLRKIRSMALTGVSAPDELLKQVAELSGAVTGLAGSATGVAGAVAQPLQDFIVQQRQLVETIARFASAQAELSLVVAEFAQRQAATVAALEKVTSPVLGLLGTREDAS</sequence>
<reference evidence="1 2" key="1">
    <citation type="submission" date="2020-04" db="EMBL/GenBank/DDBJ databases">
        <title>Gordonia sp. nov. TBRC 11910.</title>
        <authorList>
            <person name="Suriyachadkun C."/>
        </authorList>
    </citation>
    <scope>NUCLEOTIDE SEQUENCE [LARGE SCALE GENOMIC DNA]</scope>
    <source>
        <strain evidence="1 2">TBRC 11910</strain>
    </source>
</reference>